<evidence type="ECO:0000256" key="5">
    <source>
        <dbReference type="ARBA" id="ARBA00022827"/>
    </source>
</evidence>
<evidence type="ECO:0000256" key="1">
    <source>
        <dbReference type="ARBA" id="ARBA00001974"/>
    </source>
</evidence>
<dbReference type="Pfam" id="PF00175">
    <property type="entry name" value="NAD_binding_1"/>
    <property type="match status" value="1"/>
</dbReference>
<gene>
    <name evidence="11" type="ORF">SAMN04488036_11347</name>
</gene>
<dbReference type="InterPro" id="IPR001433">
    <property type="entry name" value="OxRdtase_FAD/NAD-bd"/>
</dbReference>
<dbReference type="OrthoDB" id="9792185at2"/>
<dbReference type="InterPro" id="IPR012675">
    <property type="entry name" value="Beta-grasp_dom_sf"/>
</dbReference>
<dbReference type="SUPFAM" id="SSF52343">
    <property type="entry name" value="Ferredoxin reductase-like, C-terminal NADP-linked domain"/>
    <property type="match status" value="1"/>
</dbReference>
<dbReference type="InterPro" id="IPR006058">
    <property type="entry name" value="2Fe2S_fd_BS"/>
</dbReference>
<sequence length="352" mass="38026">MARQFYPLVVSDVEPIISGRATSVSFAVPEYLRETFRWLAGQHLTVRVILNGEEHRRCYTISNPPEEALRITVKRVAGGLVSNHFADHLSAGDTLEIMPPFGGFTLMPGATARRTHYFFGAGSGITPLYAMVCSLLVNEPYSVAHLVLGNAREKEIIFRNELDALQAAYPDRLTVRHTLSSQSMWSGFSPWRRGRVDEAAIQAAIAQTPPVAQDAQYWICGPGGMNADVARALANMDVPKDRIHMESFGGERAADDGVTGVAATAQVRLDGKTTEVAVGADQTVLEAVLAAGLSPSFSCQSGVCGACRAKLTSGDVHMRAHMALEDKEVLSGEILTCQSVATSKHLKVNFPE</sequence>
<keyword evidence="8" id="KW-0411">Iron-sulfur</keyword>
<keyword evidence="2" id="KW-0285">Flavoprotein</keyword>
<dbReference type="CDD" id="cd00207">
    <property type="entry name" value="fer2"/>
    <property type="match status" value="1"/>
</dbReference>
<evidence type="ECO:0000256" key="6">
    <source>
        <dbReference type="ARBA" id="ARBA00023002"/>
    </source>
</evidence>
<dbReference type="InterPro" id="IPR017938">
    <property type="entry name" value="Riboflavin_synthase-like_b-brl"/>
</dbReference>
<dbReference type="InterPro" id="IPR036010">
    <property type="entry name" value="2Fe-2S_ferredoxin-like_sf"/>
</dbReference>
<dbReference type="GO" id="GO:0046872">
    <property type="term" value="F:metal ion binding"/>
    <property type="evidence" value="ECO:0007669"/>
    <property type="project" value="UniProtKB-KW"/>
</dbReference>
<dbReference type="SUPFAM" id="SSF63380">
    <property type="entry name" value="Riboflavin synthase domain-like"/>
    <property type="match status" value="1"/>
</dbReference>
<organism evidence="11 12">
    <name type="scientific">Shimia haliotis</name>
    <dbReference type="NCBI Taxonomy" id="1280847"/>
    <lineage>
        <taxon>Bacteria</taxon>
        <taxon>Pseudomonadati</taxon>
        <taxon>Pseudomonadota</taxon>
        <taxon>Alphaproteobacteria</taxon>
        <taxon>Rhodobacterales</taxon>
        <taxon>Roseobacteraceae</taxon>
    </lineage>
</organism>
<dbReference type="PROSITE" id="PS51085">
    <property type="entry name" value="2FE2S_FER_2"/>
    <property type="match status" value="1"/>
</dbReference>
<dbReference type="CDD" id="cd06214">
    <property type="entry name" value="PA_degradation_oxidoreductase_like"/>
    <property type="match status" value="1"/>
</dbReference>
<dbReference type="SUPFAM" id="SSF54292">
    <property type="entry name" value="2Fe-2S ferredoxin-like"/>
    <property type="match status" value="1"/>
</dbReference>
<dbReference type="InterPro" id="IPR050415">
    <property type="entry name" value="MRET"/>
</dbReference>
<dbReference type="STRING" id="1280847.SAMN04488036_11347"/>
<reference evidence="12" key="1">
    <citation type="submission" date="2016-10" db="EMBL/GenBank/DDBJ databases">
        <authorList>
            <person name="Varghese N."/>
            <person name="Submissions S."/>
        </authorList>
    </citation>
    <scope>NUCLEOTIDE SEQUENCE [LARGE SCALE GENOMIC DNA]</scope>
    <source>
        <strain evidence="12">DSM 28453</strain>
    </source>
</reference>
<evidence type="ECO:0000256" key="4">
    <source>
        <dbReference type="ARBA" id="ARBA00022723"/>
    </source>
</evidence>
<dbReference type="PROSITE" id="PS00197">
    <property type="entry name" value="2FE2S_FER_1"/>
    <property type="match status" value="1"/>
</dbReference>
<comment type="cofactor">
    <cofactor evidence="1">
        <name>FAD</name>
        <dbReference type="ChEBI" id="CHEBI:57692"/>
    </cofactor>
</comment>
<dbReference type="GO" id="GO:0016491">
    <property type="term" value="F:oxidoreductase activity"/>
    <property type="evidence" value="ECO:0007669"/>
    <property type="project" value="UniProtKB-KW"/>
</dbReference>
<evidence type="ECO:0000259" key="10">
    <source>
        <dbReference type="PROSITE" id="PS51384"/>
    </source>
</evidence>
<dbReference type="PANTHER" id="PTHR47354">
    <property type="entry name" value="NADH OXIDOREDUCTASE HCR"/>
    <property type="match status" value="1"/>
</dbReference>
<dbReference type="InterPro" id="IPR039261">
    <property type="entry name" value="FNR_nucleotide-bd"/>
</dbReference>
<keyword evidence="7" id="KW-0408">Iron</keyword>
<dbReference type="Gene3D" id="3.10.20.30">
    <property type="match status" value="1"/>
</dbReference>
<feature type="domain" description="FAD-binding FR-type" evidence="10">
    <location>
        <begin position="3"/>
        <end position="107"/>
    </location>
</feature>
<protein>
    <submittedName>
        <fullName evidence="11">Ring-1,2-phenylacetyl-CoA epoxidase subunit PaaE</fullName>
    </submittedName>
</protein>
<dbReference type="Proteomes" id="UP000198851">
    <property type="component" value="Unassembled WGS sequence"/>
</dbReference>
<dbReference type="GO" id="GO:0051537">
    <property type="term" value="F:2 iron, 2 sulfur cluster binding"/>
    <property type="evidence" value="ECO:0007669"/>
    <property type="project" value="UniProtKB-KW"/>
</dbReference>
<keyword evidence="12" id="KW-1185">Reference proteome</keyword>
<dbReference type="RefSeq" id="WP_093326109.1">
    <property type="nucleotide sequence ID" value="NZ_FOSZ01000013.1"/>
</dbReference>
<name>A0A1I4HJN2_9RHOB</name>
<dbReference type="PANTHER" id="PTHR47354:SF8">
    <property type="entry name" value="1,2-PHENYLACETYL-COA EPOXIDASE, SUBUNIT E"/>
    <property type="match status" value="1"/>
</dbReference>
<dbReference type="Pfam" id="PF00970">
    <property type="entry name" value="FAD_binding_6"/>
    <property type="match status" value="1"/>
</dbReference>
<keyword evidence="6" id="KW-0560">Oxidoreductase</keyword>
<evidence type="ECO:0000313" key="11">
    <source>
        <dbReference type="EMBL" id="SFL41596.1"/>
    </source>
</evidence>
<dbReference type="Gene3D" id="2.40.30.10">
    <property type="entry name" value="Translation factors"/>
    <property type="match status" value="1"/>
</dbReference>
<proteinExistence type="predicted"/>
<dbReference type="AlphaFoldDB" id="A0A1I4HJN2"/>
<evidence type="ECO:0000256" key="8">
    <source>
        <dbReference type="ARBA" id="ARBA00023014"/>
    </source>
</evidence>
<dbReference type="Gene3D" id="3.40.50.80">
    <property type="entry name" value="Nucleotide-binding domain of ferredoxin-NADP reductase (FNR) module"/>
    <property type="match status" value="1"/>
</dbReference>
<dbReference type="InterPro" id="IPR017927">
    <property type="entry name" value="FAD-bd_FR_type"/>
</dbReference>
<keyword evidence="4" id="KW-0479">Metal-binding</keyword>
<dbReference type="Pfam" id="PF00111">
    <property type="entry name" value="Fer2"/>
    <property type="match status" value="1"/>
</dbReference>
<evidence type="ECO:0000256" key="7">
    <source>
        <dbReference type="ARBA" id="ARBA00023004"/>
    </source>
</evidence>
<evidence type="ECO:0000259" key="9">
    <source>
        <dbReference type="PROSITE" id="PS51085"/>
    </source>
</evidence>
<dbReference type="InterPro" id="IPR008333">
    <property type="entry name" value="Cbr1-like_FAD-bd_dom"/>
</dbReference>
<accession>A0A1I4HJN2</accession>
<dbReference type="EMBL" id="FOSZ01000013">
    <property type="protein sequence ID" value="SFL41596.1"/>
    <property type="molecule type" value="Genomic_DNA"/>
</dbReference>
<feature type="domain" description="2Fe-2S ferredoxin-type" evidence="9">
    <location>
        <begin position="263"/>
        <end position="352"/>
    </location>
</feature>
<dbReference type="PRINTS" id="PR00406">
    <property type="entry name" value="CYTB5RDTASE"/>
</dbReference>
<evidence type="ECO:0000256" key="2">
    <source>
        <dbReference type="ARBA" id="ARBA00022630"/>
    </source>
</evidence>
<dbReference type="PROSITE" id="PS51384">
    <property type="entry name" value="FAD_FR"/>
    <property type="match status" value="1"/>
</dbReference>
<dbReference type="InterPro" id="IPR001041">
    <property type="entry name" value="2Fe-2S_ferredoxin-type"/>
</dbReference>
<evidence type="ECO:0000256" key="3">
    <source>
        <dbReference type="ARBA" id="ARBA00022714"/>
    </source>
</evidence>
<dbReference type="GO" id="GO:0050660">
    <property type="term" value="F:flavin adenine dinucleotide binding"/>
    <property type="evidence" value="ECO:0007669"/>
    <property type="project" value="TreeGrafter"/>
</dbReference>
<keyword evidence="3" id="KW-0001">2Fe-2S</keyword>
<evidence type="ECO:0000313" key="12">
    <source>
        <dbReference type="Proteomes" id="UP000198851"/>
    </source>
</evidence>
<keyword evidence="5" id="KW-0274">FAD</keyword>